<feature type="chain" id="PRO_5008581349" description="TNFR-Cys domain-containing protein" evidence="1">
    <location>
        <begin position="24"/>
        <end position="126"/>
    </location>
</feature>
<organism evidence="2">
    <name type="scientific">Clastoptera arizonana</name>
    <name type="common">Arizona spittle bug</name>
    <dbReference type="NCBI Taxonomy" id="38151"/>
    <lineage>
        <taxon>Eukaryota</taxon>
        <taxon>Metazoa</taxon>
        <taxon>Ecdysozoa</taxon>
        <taxon>Arthropoda</taxon>
        <taxon>Hexapoda</taxon>
        <taxon>Insecta</taxon>
        <taxon>Pterygota</taxon>
        <taxon>Neoptera</taxon>
        <taxon>Paraneoptera</taxon>
        <taxon>Hemiptera</taxon>
        <taxon>Auchenorrhyncha</taxon>
        <taxon>Cercopoidea</taxon>
        <taxon>Clastopteridae</taxon>
        <taxon>Clastoptera</taxon>
    </lineage>
</organism>
<reference evidence="2" key="1">
    <citation type="submission" date="2015-12" db="EMBL/GenBank/DDBJ databases">
        <title>De novo transcriptome assembly of four potential Pierce s Disease insect vectors from Arizona vineyards.</title>
        <authorList>
            <person name="Tassone E.E."/>
        </authorList>
    </citation>
    <scope>NUCLEOTIDE SEQUENCE</scope>
</reference>
<keyword evidence="1" id="KW-0732">Signal</keyword>
<dbReference type="EMBL" id="GEDC01012735">
    <property type="protein sequence ID" value="JAS24563.1"/>
    <property type="molecule type" value="Transcribed_RNA"/>
</dbReference>
<accession>A0A1B6DFT5</accession>
<feature type="signal peptide" evidence="1">
    <location>
        <begin position="1"/>
        <end position="23"/>
    </location>
</feature>
<evidence type="ECO:0000313" key="2">
    <source>
        <dbReference type="EMBL" id="JAS24563.1"/>
    </source>
</evidence>
<evidence type="ECO:0000256" key="1">
    <source>
        <dbReference type="SAM" id="SignalP"/>
    </source>
</evidence>
<name>A0A1B6DFT5_9HEMI</name>
<dbReference type="AlphaFoldDB" id="A0A1B6DFT5"/>
<evidence type="ECO:0008006" key="3">
    <source>
        <dbReference type="Google" id="ProtNLM"/>
    </source>
</evidence>
<gene>
    <name evidence="2" type="ORF">g.11264</name>
</gene>
<protein>
    <recommendedName>
        <fullName evidence="3">TNFR-Cys domain-containing protein</fullName>
    </recommendedName>
</protein>
<sequence>MYCQMLICLFLAVGCNIIISTSGLRICLGDGYDCDFDDMYCCNVCDNKTNTCVFCLNEGSSCSMNSDCCRTSKFCTYGTCKKCIMADDNVYCKRNSDCCESATCKPYVTKHGTYSHHCVSPGESII</sequence>
<proteinExistence type="predicted"/>